<sequence>MERHLAGAGFRGRLGDDRLMHCRTCRRLEKEREDVTRQDEASRDANASVEPARAEEAVCPLCLASLVDSHAAIIHDRLHKGIRPFECHRCTETFLTFAGLILHRHQHCRQSQYRCDRCHRQFQDVALYTKHCRKHDCIWKRARLQVLALNFWRKTA</sequence>
<evidence type="ECO:0000313" key="1">
    <source>
        <dbReference type="EMBL" id="KAH6948911.1"/>
    </source>
</evidence>
<dbReference type="Proteomes" id="UP000821845">
    <property type="component" value="Chromosome 1"/>
</dbReference>
<name>A0ACB7TRL6_HYAAI</name>
<protein>
    <submittedName>
        <fullName evidence="1">Uncharacterized protein</fullName>
    </submittedName>
</protein>
<keyword evidence="2" id="KW-1185">Reference proteome</keyword>
<evidence type="ECO:0000313" key="2">
    <source>
        <dbReference type="Proteomes" id="UP000821845"/>
    </source>
</evidence>
<comment type="caution">
    <text evidence="1">The sequence shown here is derived from an EMBL/GenBank/DDBJ whole genome shotgun (WGS) entry which is preliminary data.</text>
</comment>
<reference evidence="1" key="1">
    <citation type="submission" date="2020-05" db="EMBL/GenBank/DDBJ databases">
        <title>Large-scale comparative analyses of tick genomes elucidate their genetic diversity and vector capacities.</title>
        <authorList>
            <person name="Jia N."/>
            <person name="Wang J."/>
            <person name="Shi W."/>
            <person name="Du L."/>
            <person name="Sun Y."/>
            <person name="Zhan W."/>
            <person name="Jiang J."/>
            <person name="Wang Q."/>
            <person name="Zhang B."/>
            <person name="Ji P."/>
            <person name="Sakyi L.B."/>
            <person name="Cui X."/>
            <person name="Yuan T."/>
            <person name="Jiang B."/>
            <person name="Yang W."/>
            <person name="Lam T.T.-Y."/>
            <person name="Chang Q."/>
            <person name="Ding S."/>
            <person name="Wang X."/>
            <person name="Zhu J."/>
            <person name="Ruan X."/>
            <person name="Zhao L."/>
            <person name="Wei J."/>
            <person name="Que T."/>
            <person name="Du C."/>
            <person name="Cheng J."/>
            <person name="Dai P."/>
            <person name="Han X."/>
            <person name="Huang E."/>
            <person name="Gao Y."/>
            <person name="Liu J."/>
            <person name="Shao H."/>
            <person name="Ye R."/>
            <person name="Li L."/>
            <person name="Wei W."/>
            <person name="Wang X."/>
            <person name="Wang C."/>
            <person name="Yang T."/>
            <person name="Huo Q."/>
            <person name="Li W."/>
            <person name="Guo W."/>
            <person name="Chen H."/>
            <person name="Zhou L."/>
            <person name="Ni X."/>
            <person name="Tian J."/>
            <person name="Zhou Y."/>
            <person name="Sheng Y."/>
            <person name="Liu T."/>
            <person name="Pan Y."/>
            <person name="Xia L."/>
            <person name="Li J."/>
            <person name="Zhao F."/>
            <person name="Cao W."/>
        </authorList>
    </citation>
    <scope>NUCLEOTIDE SEQUENCE</scope>
    <source>
        <strain evidence="1">Hyas-2018</strain>
    </source>
</reference>
<proteinExistence type="predicted"/>
<dbReference type="EMBL" id="CM023481">
    <property type="protein sequence ID" value="KAH6948911.1"/>
    <property type="molecule type" value="Genomic_DNA"/>
</dbReference>
<gene>
    <name evidence="1" type="ORF">HPB50_026959</name>
</gene>
<accession>A0ACB7TRL6</accession>
<organism evidence="1 2">
    <name type="scientific">Hyalomma asiaticum</name>
    <name type="common">Tick</name>
    <dbReference type="NCBI Taxonomy" id="266040"/>
    <lineage>
        <taxon>Eukaryota</taxon>
        <taxon>Metazoa</taxon>
        <taxon>Ecdysozoa</taxon>
        <taxon>Arthropoda</taxon>
        <taxon>Chelicerata</taxon>
        <taxon>Arachnida</taxon>
        <taxon>Acari</taxon>
        <taxon>Parasitiformes</taxon>
        <taxon>Ixodida</taxon>
        <taxon>Ixodoidea</taxon>
        <taxon>Ixodidae</taxon>
        <taxon>Hyalomminae</taxon>
        <taxon>Hyalomma</taxon>
    </lineage>
</organism>